<protein>
    <submittedName>
        <fullName evidence="3">Uncharacterized protein</fullName>
    </submittedName>
</protein>
<dbReference type="EMBL" id="JANBUM010000310">
    <property type="protein sequence ID" value="KAJ2779190.1"/>
    <property type="molecule type" value="Genomic_DNA"/>
</dbReference>
<gene>
    <name evidence="3" type="ORF">GGI15_003952</name>
</gene>
<feature type="region of interest" description="Disordered" evidence="1">
    <location>
        <begin position="110"/>
        <end position="145"/>
    </location>
</feature>
<reference evidence="3" key="1">
    <citation type="submission" date="2022-07" db="EMBL/GenBank/DDBJ databases">
        <title>Phylogenomic reconstructions and comparative analyses of Kickxellomycotina fungi.</title>
        <authorList>
            <person name="Reynolds N.K."/>
            <person name="Stajich J.E."/>
            <person name="Barry K."/>
            <person name="Grigoriev I.V."/>
            <person name="Crous P."/>
            <person name="Smith M.E."/>
        </authorList>
    </citation>
    <scope>NUCLEOTIDE SEQUENCE</scope>
    <source>
        <strain evidence="3">BCRC 34489</strain>
    </source>
</reference>
<accession>A0A9W8H517</accession>
<feature type="chain" id="PRO_5040989264" evidence="2">
    <location>
        <begin position="23"/>
        <end position="145"/>
    </location>
</feature>
<evidence type="ECO:0000256" key="1">
    <source>
        <dbReference type="SAM" id="MobiDB-lite"/>
    </source>
</evidence>
<evidence type="ECO:0000313" key="4">
    <source>
        <dbReference type="Proteomes" id="UP001140172"/>
    </source>
</evidence>
<feature type="region of interest" description="Disordered" evidence="1">
    <location>
        <begin position="41"/>
        <end position="64"/>
    </location>
</feature>
<organism evidence="3 4">
    <name type="scientific">Coemansia interrupta</name>
    <dbReference type="NCBI Taxonomy" id="1126814"/>
    <lineage>
        <taxon>Eukaryota</taxon>
        <taxon>Fungi</taxon>
        <taxon>Fungi incertae sedis</taxon>
        <taxon>Zoopagomycota</taxon>
        <taxon>Kickxellomycotina</taxon>
        <taxon>Kickxellomycetes</taxon>
        <taxon>Kickxellales</taxon>
        <taxon>Kickxellaceae</taxon>
        <taxon>Coemansia</taxon>
    </lineage>
</organism>
<feature type="signal peptide" evidence="2">
    <location>
        <begin position="1"/>
        <end position="22"/>
    </location>
</feature>
<evidence type="ECO:0000313" key="3">
    <source>
        <dbReference type="EMBL" id="KAJ2779190.1"/>
    </source>
</evidence>
<sequence length="145" mass="16695">MKSIYYSILLVAFTSAIVSINASPVSTSSVDTKVYRQYQRREVEDSMPDNFTAAPQEEDNHGHQYKDEYHGYLRREVEESMPDNFTAAPQEENNDGYQYKNEYHGYLRRDYTDSVPGEAHTAAAAQDDNKNVNEKVKYPGNQRLI</sequence>
<feature type="compositionally biased region" description="Basic and acidic residues" evidence="1">
    <location>
        <begin position="127"/>
        <end position="137"/>
    </location>
</feature>
<keyword evidence="4" id="KW-1185">Reference proteome</keyword>
<evidence type="ECO:0000256" key="2">
    <source>
        <dbReference type="SAM" id="SignalP"/>
    </source>
</evidence>
<proteinExistence type="predicted"/>
<dbReference type="Proteomes" id="UP001140172">
    <property type="component" value="Unassembled WGS sequence"/>
</dbReference>
<name>A0A9W8H517_9FUNG</name>
<dbReference type="AlphaFoldDB" id="A0A9W8H517"/>
<comment type="caution">
    <text evidence="3">The sequence shown here is derived from an EMBL/GenBank/DDBJ whole genome shotgun (WGS) entry which is preliminary data.</text>
</comment>
<dbReference type="OrthoDB" id="10488483at2759"/>
<keyword evidence="2" id="KW-0732">Signal</keyword>